<dbReference type="SFLD" id="SFLDG01152">
    <property type="entry name" value="Main.3:_Omega-_and_Tau-like"/>
    <property type="match status" value="1"/>
</dbReference>
<dbReference type="PROSITE" id="PS50404">
    <property type="entry name" value="GST_NTER"/>
    <property type="match status" value="1"/>
</dbReference>
<dbReference type="Gramene" id="Kaladp0043s0111.1.v1.1">
    <property type="protein sequence ID" value="Kaladp0043s0111.1.v1.1"/>
    <property type="gene ID" value="Kaladp0043s0111.v1.1"/>
</dbReference>
<evidence type="ECO:0000256" key="3">
    <source>
        <dbReference type="ARBA" id="ARBA00025743"/>
    </source>
</evidence>
<dbReference type="CDD" id="cd03058">
    <property type="entry name" value="GST_N_Tau"/>
    <property type="match status" value="1"/>
</dbReference>
<dbReference type="FunFam" id="1.20.1050.10:FF:000016">
    <property type="entry name" value="Glutathione S-transferase U9"/>
    <property type="match status" value="1"/>
</dbReference>
<reference evidence="8" key="1">
    <citation type="submission" date="2021-01" db="UniProtKB">
        <authorList>
            <consortium name="EnsemblPlants"/>
        </authorList>
    </citation>
    <scope>IDENTIFICATION</scope>
</reference>
<keyword evidence="2 5" id="KW-0808">Transferase</keyword>
<comment type="catalytic activity">
    <reaction evidence="4 5">
        <text>RX + glutathione = an S-substituted glutathione + a halide anion + H(+)</text>
        <dbReference type="Rhea" id="RHEA:16437"/>
        <dbReference type="ChEBI" id="CHEBI:15378"/>
        <dbReference type="ChEBI" id="CHEBI:16042"/>
        <dbReference type="ChEBI" id="CHEBI:17792"/>
        <dbReference type="ChEBI" id="CHEBI:57925"/>
        <dbReference type="ChEBI" id="CHEBI:90779"/>
        <dbReference type="EC" id="2.5.1.18"/>
    </reaction>
</comment>
<dbReference type="SFLD" id="SFLDS00019">
    <property type="entry name" value="Glutathione_Transferase_(cytos"/>
    <property type="match status" value="1"/>
</dbReference>
<dbReference type="PROSITE" id="PS50405">
    <property type="entry name" value="GST_CTER"/>
    <property type="match status" value="1"/>
</dbReference>
<protein>
    <recommendedName>
        <fullName evidence="5">Glutathione S-transferase</fullName>
        <ecNumber evidence="5">2.5.1.18</ecNumber>
    </recommendedName>
</protein>
<evidence type="ECO:0000256" key="4">
    <source>
        <dbReference type="ARBA" id="ARBA00047960"/>
    </source>
</evidence>
<name>A0A7N0TRD1_KALFE</name>
<evidence type="ECO:0000313" key="8">
    <source>
        <dbReference type="EnsemblPlants" id="Kaladp0043s0111.1.v1.1"/>
    </source>
</evidence>
<feature type="domain" description="GST C-terminal" evidence="7">
    <location>
        <begin position="89"/>
        <end position="221"/>
    </location>
</feature>
<dbReference type="GO" id="GO:0006749">
    <property type="term" value="P:glutathione metabolic process"/>
    <property type="evidence" value="ECO:0007669"/>
    <property type="project" value="InterPro"/>
</dbReference>
<keyword evidence="5" id="KW-0963">Cytoplasm</keyword>
<dbReference type="Gene3D" id="1.20.1050.10">
    <property type="match status" value="1"/>
</dbReference>
<dbReference type="PANTHER" id="PTHR11260:SF615">
    <property type="entry name" value="GLUTATHIONE S-TRANSFERASE U17"/>
    <property type="match status" value="1"/>
</dbReference>
<comment type="function">
    <text evidence="5">Is involved in the conjugation of reduced glutathione to a wide number of exogenous and endogenous hydrophobic electrophiles.</text>
</comment>
<dbReference type="InterPro" id="IPR040079">
    <property type="entry name" value="Glutathione_S-Trfase"/>
</dbReference>
<organism evidence="8 9">
    <name type="scientific">Kalanchoe fedtschenkoi</name>
    <name type="common">Lavender scallops</name>
    <name type="synonym">South American air plant</name>
    <dbReference type="NCBI Taxonomy" id="63787"/>
    <lineage>
        <taxon>Eukaryota</taxon>
        <taxon>Viridiplantae</taxon>
        <taxon>Streptophyta</taxon>
        <taxon>Embryophyta</taxon>
        <taxon>Tracheophyta</taxon>
        <taxon>Spermatophyta</taxon>
        <taxon>Magnoliopsida</taxon>
        <taxon>eudicotyledons</taxon>
        <taxon>Gunneridae</taxon>
        <taxon>Pentapetalae</taxon>
        <taxon>Saxifragales</taxon>
        <taxon>Crassulaceae</taxon>
        <taxon>Kalanchoe</taxon>
    </lineage>
</organism>
<comment type="subcellular location">
    <subcellularLocation>
        <location evidence="5">Cytoplasm</location>
        <location evidence="5">Cytosol</location>
    </subcellularLocation>
</comment>
<dbReference type="FunFam" id="3.40.30.10:FF:000044">
    <property type="entry name" value="Glutathione S-transferase GSTU6"/>
    <property type="match status" value="1"/>
</dbReference>
<dbReference type="Pfam" id="PF02798">
    <property type="entry name" value="GST_N"/>
    <property type="match status" value="1"/>
</dbReference>
<proteinExistence type="inferred from homology"/>
<keyword evidence="9" id="KW-1185">Reference proteome</keyword>
<dbReference type="EC" id="2.5.1.18" evidence="5"/>
<dbReference type="SUPFAM" id="SSF47616">
    <property type="entry name" value="GST C-terminal domain-like"/>
    <property type="match status" value="1"/>
</dbReference>
<evidence type="ECO:0000256" key="1">
    <source>
        <dbReference type="ARBA" id="ARBA00022575"/>
    </source>
</evidence>
<evidence type="ECO:0000259" key="7">
    <source>
        <dbReference type="PROSITE" id="PS50405"/>
    </source>
</evidence>
<dbReference type="InterPro" id="IPR004045">
    <property type="entry name" value="Glutathione_S-Trfase_N"/>
</dbReference>
<dbReference type="GO" id="GO:0005829">
    <property type="term" value="C:cytosol"/>
    <property type="evidence" value="ECO:0007669"/>
    <property type="project" value="UniProtKB-SubCell"/>
</dbReference>
<dbReference type="EnsemblPlants" id="Kaladp0043s0111.1.v1.1">
    <property type="protein sequence ID" value="Kaladp0043s0111.1.v1.1"/>
    <property type="gene ID" value="Kaladp0043s0111.v1.1"/>
</dbReference>
<dbReference type="CDD" id="cd03185">
    <property type="entry name" value="GST_C_Tau"/>
    <property type="match status" value="1"/>
</dbReference>
<comment type="similarity">
    <text evidence="3">Belongs to the GST superfamily. Tau family.</text>
</comment>
<dbReference type="GO" id="GO:0004364">
    <property type="term" value="F:glutathione transferase activity"/>
    <property type="evidence" value="ECO:0007669"/>
    <property type="project" value="UniProtKB-UniRule"/>
</dbReference>
<evidence type="ECO:0000256" key="5">
    <source>
        <dbReference type="RuleBase" id="RU369102"/>
    </source>
</evidence>
<keyword evidence="1" id="KW-0216">Detoxification</keyword>
<dbReference type="OMA" id="LGWWRVV"/>
<feature type="domain" description="GST N-terminal" evidence="6">
    <location>
        <begin position="4"/>
        <end position="83"/>
    </location>
</feature>
<sequence length="231" mass="25354">MAECDIKLLGSWASPFVLRARIALNLKSVAYEFVQENLGAKSELLLRSNPVHKKVPVLIHGDKPVCESLVIVEYVDEAWSSGPAILPADPYERSVARFWAAYLDDKWFPLLKEIAKAGDEEAKKAAAEQVTESLLLLERVFEKSSKGKAFFGGDGIGHLDIALGSFLGWARVTESMNGVKVFDEAKTPRLAEWAEVFCADGAVKDVMPETPKLVEFAKVIFARMKAAAAAQ</sequence>
<dbReference type="InterPro" id="IPR036249">
    <property type="entry name" value="Thioredoxin-like_sf"/>
</dbReference>
<dbReference type="SFLD" id="SFLDG00358">
    <property type="entry name" value="Main_(cytGST)"/>
    <property type="match status" value="1"/>
</dbReference>
<dbReference type="AlphaFoldDB" id="A0A7N0TRD1"/>
<dbReference type="SUPFAM" id="SSF52833">
    <property type="entry name" value="Thioredoxin-like"/>
    <property type="match status" value="1"/>
</dbReference>
<dbReference type="Proteomes" id="UP000594263">
    <property type="component" value="Unplaced"/>
</dbReference>
<dbReference type="Gene3D" id="3.40.30.10">
    <property type="entry name" value="Glutaredoxin"/>
    <property type="match status" value="1"/>
</dbReference>
<evidence type="ECO:0000259" key="6">
    <source>
        <dbReference type="PROSITE" id="PS50404"/>
    </source>
</evidence>
<evidence type="ECO:0000256" key="2">
    <source>
        <dbReference type="ARBA" id="ARBA00022679"/>
    </source>
</evidence>
<evidence type="ECO:0000313" key="9">
    <source>
        <dbReference type="Proteomes" id="UP000594263"/>
    </source>
</evidence>
<dbReference type="Pfam" id="PF13410">
    <property type="entry name" value="GST_C_2"/>
    <property type="match status" value="1"/>
</dbReference>
<dbReference type="GO" id="GO:0009407">
    <property type="term" value="P:toxin catabolic process"/>
    <property type="evidence" value="ECO:0007669"/>
    <property type="project" value="UniProtKB-ARBA"/>
</dbReference>
<dbReference type="InterPro" id="IPR036282">
    <property type="entry name" value="Glutathione-S-Trfase_C_sf"/>
</dbReference>
<dbReference type="PANTHER" id="PTHR11260">
    <property type="entry name" value="GLUTATHIONE S-TRANSFERASE, GST, SUPERFAMILY, GST DOMAIN CONTAINING"/>
    <property type="match status" value="1"/>
</dbReference>
<dbReference type="InterPro" id="IPR045074">
    <property type="entry name" value="GST_C_Tau"/>
</dbReference>
<dbReference type="InterPro" id="IPR010987">
    <property type="entry name" value="Glutathione-S-Trfase_C-like"/>
</dbReference>
<dbReference type="InterPro" id="IPR045073">
    <property type="entry name" value="Omega/Tau-like"/>
</dbReference>
<accession>A0A7N0TRD1</accession>